<name>A0A8J2P0E9_9HEXA</name>
<dbReference type="Proteomes" id="UP000708208">
    <property type="component" value="Unassembled WGS sequence"/>
</dbReference>
<dbReference type="PANTHER" id="PTHR45847">
    <property type="entry name" value="FATTY ACID AMIDE HYDROLASE"/>
    <property type="match status" value="1"/>
</dbReference>
<dbReference type="PANTHER" id="PTHR45847:SF6">
    <property type="entry name" value="FATTY ACID AMIDE HYDROLASE"/>
    <property type="match status" value="1"/>
</dbReference>
<accession>A0A8J2P0E9</accession>
<reference evidence="1" key="1">
    <citation type="submission" date="2021-06" db="EMBL/GenBank/DDBJ databases">
        <authorList>
            <person name="Hodson N. C."/>
            <person name="Mongue J. A."/>
            <person name="Jaron S. K."/>
        </authorList>
    </citation>
    <scope>NUCLEOTIDE SEQUENCE</scope>
</reference>
<dbReference type="AlphaFoldDB" id="A0A8J2P0E9"/>
<organism evidence="1 2">
    <name type="scientific">Allacma fusca</name>
    <dbReference type="NCBI Taxonomy" id="39272"/>
    <lineage>
        <taxon>Eukaryota</taxon>
        <taxon>Metazoa</taxon>
        <taxon>Ecdysozoa</taxon>
        <taxon>Arthropoda</taxon>
        <taxon>Hexapoda</taxon>
        <taxon>Collembola</taxon>
        <taxon>Symphypleona</taxon>
        <taxon>Sminthuridae</taxon>
        <taxon>Allacma</taxon>
    </lineage>
</organism>
<dbReference type="OrthoDB" id="6428749at2759"/>
<evidence type="ECO:0000313" key="1">
    <source>
        <dbReference type="EMBL" id="CAG7721065.1"/>
    </source>
</evidence>
<gene>
    <name evidence="1" type="ORF">AFUS01_LOCUS10314</name>
</gene>
<sequence>MSRELFAQHFNENPLKTISACGLSLAGVCYLIKVSRDYKKRSYLRQLRRKRQEERLKQFEDLSRRYPLNPERLSIVAIPFEELVEKLQKRELKASNVLEAYIAKALVVNQDYNCITQFVPQCFEFAKHLDELSDI</sequence>
<dbReference type="GO" id="GO:0004040">
    <property type="term" value="F:amidase activity"/>
    <property type="evidence" value="ECO:0007669"/>
    <property type="project" value="TreeGrafter"/>
</dbReference>
<dbReference type="GO" id="GO:0017064">
    <property type="term" value="F:fatty acid amide hydrolase activity"/>
    <property type="evidence" value="ECO:0007669"/>
    <property type="project" value="TreeGrafter"/>
</dbReference>
<dbReference type="InterPro" id="IPR052096">
    <property type="entry name" value="Endocannabinoid_amidase"/>
</dbReference>
<keyword evidence="2" id="KW-1185">Reference proteome</keyword>
<proteinExistence type="predicted"/>
<evidence type="ECO:0000313" key="2">
    <source>
        <dbReference type="Proteomes" id="UP000708208"/>
    </source>
</evidence>
<protein>
    <submittedName>
        <fullName evidence="1">Uncharacterized protein</fullName>
    </submittedName>
</protein>
<comment type="caution">
    <text evidence="1">The sequence shown here is derived from an EMBL/GenBank/DDBJ whole genome shotgun (WGS) entry which is preliminary data.</text>
</comment>
<dbReference type="GO" id="GO:0009062">
    <property type="term" value="P:fatty acid catabolic process"/>
    <property type="evidence" value="ECO:0007669"/>
    <property type="project" value="TreeGrafter"/>
</dbReference>
<dbReference type="EMBL" id="CAJVCH010076621">
    <property type="protein sequence ID" value="CAG7721065.1"/>
    <property type="molecule type" value="Genomic_DNA"/>
</dbReference>